<sequence length="611" mass="67749">MGFFPRLFSSLRGRKDKSKSKPAPQAPPPPQPARRTISENELLRMSSRNASVYSQIDFLDPNAPPMPHPINDVTRANSRASSYLDRQPSYKVHVHEPQRRSRVPSSHSDMAPPPPPPTRKPVPSLDVGPVTPPRQTAQPPPILSPEDARQLQRLRSDANLSNLMALYATHGAQPRDLDEQFRNTPARDRDRERKQRNRASTDLRSLLHASPAKDSDDDDEDESGDVLAWADKLIDATMLDANPDPDASFLPLPEPEQDEELYFSSLIAEVGSADAHSPSARLDSDMAPVQVAPDDAREKAQLTRSGSVRASLVFDFLLRKEDQRDDDHDRSLRRSASTGSTVLFSSTTRTAPVPPAKDRDRELFRHSTTSVTMLQSSANPTVARHNTAVPYPAVSTRPLRTSTNGNGTGRPRTSSIPLLVPAHSRASSLPQNPDHDERGRPASSLGLYDPEPDPRDRVPERQTSVKQLASKFNASVSVPKRIGGPRAMRAPSPVKQRNPLRTSNRDRDEAENPFVVQQQQKKKGPGRTLSLDELGYDEVKEGEEGEKEKENMRVRGDVNYPYHTPTKPLPLHHLDAPSPAPSRASSSEMSPIGKMFQYDARLKAAGSRVWR</sequence>
<keyword evidence="3" id="KW-1185">Reference proteome</keyword>
<dbReference type="AlphaFoldDB" id="A0A165H6K3"/>
<feature type="compositionally biased region" description="Acidic residues" evidence="1">
    <location>
        <begin position="534"/>
        <end position="545"/>
    </location>
</feature>
<feature type="region of interest" description="Disordered" evidence="1">
    <location>
        <begin position="174"/>
        <end position="224"/>
    </location>
</feature>
<dbReference type="Proteomes" id="UP000077266">
    <property type="component" value="Unassembled WGS sequence"/>
</dbReference>
<reference evidence="2 3" key="1">
    <citation type="journal article" date="2016" name="Mol. Biol. Evol.">
        <title>Comparative Genomics of Early-Diverging Mushroom-Forming Fungi Provides Insights into the Origins of Lignocellulose Decay Capabilities.</title>
        <authorList>
            <person name="Nagy L.G."/>
            <person name="Riley R."/>
            <person name="Tritt A."/>
            <person name="Adam C."/>
            <person name="Daum C."/>
            <person name="Floudas D."/>
            <person name="Sun H."/>
            <person name="Yadav J.S."/>
            <person name="Pangilinan J."/>
            <person name="Larsson K.H."/>
            <person name="Matsuura K."/>
            <person name="Barry K."/>
            <person name="Labutti K."/>
            <person name="Kuo R."/>
            <person name="Ohm R.A."/>
            <person name="Bhattacharya S.S."/>
            <person name="Shirouzu T."/>
            <person name="Yoshinaga Y."/>
            <person name="Martin F.M."/>
            <person name="Grigoriev I.V."/>
            <person name="Hibbett D.S."/>
        </authorList>
    </citation>
    <scope>NUCLEOTIDE SEQUENCE [LARGE SCALE GENOMIC DNA]</scope>
    <source>
        <strain evidence="2 3">HHB12029</strain>
    </source>
</reference>
<feature type="compositionally biased region" description="Pro residues" evidence="1">
    <location>
        <begin position="111"/>
        <end position="120"/>
    </location>
</feature>
<dbReference type="OrthoDB" id="3270776at2759"/>
<name>A0A165H6K3_EXIGL</name>
<feature type="compositionally biased region" description="Polar residues" evidence="1">
    <location>
        <begin position="335"/>
        <end position="350"/>
    </location>
</feature>
<dbReference type="InParanoid" id="A0A165H6K3"/>
<feature type="region of interest" description="Disordered" evidence="1">
    <location>
        <begin position="1"/>
        <end position="144"/>
    </location>
</feature>
<feature type="compositionally biased region" description="Acidic residues" evidence="1">
    <location>
        <begin position="215"/>
        <end position="224"/>
    </location>
</feature>
<feature type="compositionally biased region" description="Polar residues" evidence="1">
    <location>
        <begin position="398"/>
        <end position="416"/>
    </location>
</feature>
<feature type="region of interest" description="Disordered" evidence="1">
    <location>
        <begin position="323"/>
        <end position="589"/>
    </location>
</feature>
<evidence type="ECO:0000313" key="3">
    <source>
        <dbReference type="Proteomes" id="UP000077266"/>
    </source>
</evidence>
<proteinExistence type="predicted"/>
<feature type="compositionally biased region" description="Polar residues" evidence="1">
    <location>
        <begin position="366"/>
        <end position="380"/>
    </location>
</feature>
<protein>
    <submittedName>
        <fullName evidence="2">Uncharacterized protein</fullName>
    </submittedName>
</protein>
<feature type="compositionally biased region" description="Basic and acidic residues" evidence="1">
    <location>
        <begin position="356"/>
        <end position="365"/>
    </location>
</feature>
<feature type="compositionally biased region" description="Basic and acidic residues" evidence="1">
    <location>
        <begin position="323"/>
        <end position="332"/>
    </location>
</feature>
<evidence type="ECO:0000256" key="1">
    <source>
        <dbReference type="SAM" id="MobiDB-lite"/>
    </source>
</evidence>
<gene>
    <name evidence="2" type="ORF">EXIGLDRAFT_769872</name>
</gene>
<feature type="compositionally biased region" description="Basic and acidic residues" evidence="1">
    <location>
        <begin position="546"/>
        <end position="556"/>
    </location>
</feature>
<organism evidence="2 3">
    <name type="scientific">Exidia glandulosa HHB12029</name>
    <dbReference type="NCBI Taxonomy" id="1314781"/>
    <lineage>
        <taxon>Eukaryota</taxon>
        <taxon>Fungi</taxon>
        <taxon>Dikarya</taxon>
        <taxon>Basidiomycota</taxon>
        <taxon>Agaricomycotina</taxon>
        <taxon>Agaricomycetes</taxon>
        <taxon>Auriculariales</taxon>
        <taxon>Exidiaceae</taxon>
        <taxon>Exidia</taxon>
    </lineage>
</organism>
<feature type="compositionally biased region" description="Polar residues" evidence="1">
    <location>
        <begin position="462"/>
        <end position="476"/>
    </location>
</feature>
<feature type="compositionally biased region" description="Basic and acidic residues" evidence="1">
    <location>
        <begin position="174"/>
        <end position="193"/>
    </location>
</feature>
<accession>A0A165H6K3</accession>
<evidence type="ECO:0000313" key="2">
    <source>
        <dbReference type="EMBL" id="KZV91527.1"/>
    </source>
</evidence>
<dbReference type="STRING" id="1314781.A0A165H6K3"/>
<dbReference type="EMBL" id="KV426026">
    <property type="protein sequence ID" value="KZV91527.1"/>
    <property type="molecule type" value="Genomic_DNA"/>
</dbReference>